<dbReference type="AlphaFoldDB" id="A0A915IG83"/>
<proteinExistence type="predicted"/>
<dbReference type="Proteomes" id="UP000887565">
    <property type="component" value="Unplaced"/>
</dbReference>
<evidence type="ECO:0000313" key="1">
    <source>
        <dbReference type="Proteomes" id="UP000887565"/>
    </source>
</evidence>
<keyword evidence="1" id="KW-1185">Reference proteome</keyword>
<dbReference type="WBParaSite" id="nRc.2.0.1.t12266-RA">
    <property type="protein sequence ID" value="nRc.2.0.1.t12266-RA"/>
    <property type="gene ID" value="nRc.2.0.1.g12266"/>
</dbReference>
<accession>A0A915IG83</accession>
<reference evidence="2" key="1">
    <citation type="submission" date="2022-11" db="UniProtKB">
        <authorList>
            <consortium name="WormBaseParasite"/>
        </authorList>
    </citation>
    <scope>IDENTIFICATION</scope>
</reference>
<sequence>MHANTDPTFTCTDSSDSFINIDLLLAPTATRAPANDHRSSLAIANANEVHDFRLEAWDALEQLSTAAAQITNNVPMVQTIHQIISAVSDQFQAQQLHVQREIPEQVQATNACFTALVEQMQPLISTTTTSAIACNNLLTSRPPLVTSRATRKNANPDSTPRNINLTPTTRFLANNPNHRITTTTVLTAPQAATDSTLLSINPQVFGAMLTKPEPTTPKIVFGPNGKMLNGITVRTTLCRPTISAPFLS</sequence>
<name>A0A915IG83_ROMCU</name>
<protein>
    <submittedName>
        <fullName evidence="2">Uncharacterized protein</fullName>
    </submittedName>
</protein>
<evidence type="ECO:0000313" key="2">
    <source>
        <dbReference type="WBParaSite" id="nRc.2.0.1.t12266-RA"/>
    </source>
</evidence>
<organism evidence="1 2">
    <name type="scientific">Romanomermis culicivorax</name>
    <name type="common">Nematode worm</name>
    <dbReference type="NCBI Taxonomy" id="13658"/>
    <lineage>
        <taxon>Eukaryota</taxon>
        <taxon>Metazoa</taxon>
        <taxon>Ecdysozoa</taxon>
        <taxon>Nematoda</taxon>
        <taxon>Enoplea</taxon>
        <taxon>Dorylaimia</taxon>
        <taxon>Mermithida</taxon>
        <taxon>Mermithoidea</taxon>
        <taxon>Mermithidae</taxon>
        <taxon>Romanomermis</taxon>
    </lineage>
</organism>